<evidence type="ECO:0000259" key="2">
    <source>
        <dbReference type="PROSITE" id="PS50011"/>
    </source>
</evidence>
<dbReference type="EMBL" id="JBHFFA010000002">
    <property type="protein sequence ID" value="KAL2642961.1"/>
    <property type="molecule type" value="Genomic_DNA"/>
</dbReference>
<feature type="region of interest" description="Disordered" evidence="1">
    <location>
        <begin position="228"/>
        <end position="256"/>
    </location>
</feature>
<reference evidence="3 4" key="1">
    <citation type="submission" date="2024-09" db="EMBL/GenBank/DDBJ databases">
        <title>Chromosome-scale assembly of Riccia fluitans.</title>
        <authorList>
            <person name="Paukszto L."/>
            <person name="Sawicki J."/>
            <person name="Karawczyk K."/>
            <person name="Piernik-Szablinska J."/>
            <person name="Szczecinska M."/>
            <person name="Mazdziarz M."/>
        </authorList>
    </citation>
    <scope>NUCLEOTIDE SEQUENCE [LARGE SCALE GENOMIC DNA]</scope>
    <source>
        <strain evidence="3">Rf_01</strain>
        <tissue evidence="3">Aerial parts of the thallus</tissue>
    </source>
</reference>
<dbReference type="Pfam" id="PF00069">
    <property type="entry name" value="Pkinase"/>
    <property type="match status" value="1"/>
</dbReference>
<feature type="compositionally biased region" description="Polar residues" evidence="1">
    <location>
        <begin position="432"/>
        <end position="446"/>
    </location>
</feature>
<keyword evidence="4" id="KW-1185">Reference proteome</keyword>
<dbReference type="PANTHER" id="PTHR48011:SF4">
    <property type="entry name" value="MITOGEN-ACTIVATED PROTEIN KINASE KINASE KINASE 19"/>
    <property type="match status" value="1"/>
</dbReference>
<dbReference type="Proteomes" id="UP001605036">
    <property type="component" value="Unassembled WGS sequence"/>
</dbReference>
<dbReference type="Gene3D" id="1.10.510.10">
    <property type="entry name" value="Transferase(Phosphotransferase) domain 1"/>
    <property type="match status" value="1"/>
</dbReference>
<dbReference type="PROSITE" id="PS00108">
    <property type="entry name" value="PROTEIN_KINASE_ST"/>
    <property type="match status" value="1"/>
</dbReference>
<organism evidence="3 4">
    <name type="scientific">Riccia fluitans</name>
    <dbReference type="NCBI Taxonomy" id="41844"/>
    <lineage>
        <taxon>Eukaryota</taxon>
        <taxon>Viridiplantae</taxon>
        <taxon>Streptophyta</taxon>
        <taxon>Embryophyta</taxon>
        <taxon>Marchantiophyta</taxon>
        <taxon>Marchantiopsida</taxon>
        <taxon>Marchantiidae</taxon>
        <taxon>Marchantiales</taxon>
        <taxon>Ricciaceae</taxon>
        <taxon>Riccia</taxon>
    </lineage>
</organism>
<feature type="domain" description="Protein kinase" evidence="2">
    <location>
        <begin position="1"/>
        <end position="302"/>
    </location>
</feature>
<dbReference type="AlphaFoldDB" id="A0ABD1Z5M0"/>
<dbReference type="SUPFAM" id="SSF56112">
    <property type="entry name" value="Protein kinase-like (PK-like)"/>
    <property type="match status" value="1"/>
</dbReference>
<evidence type="ECO:0000256" key="1">
    <source>
        <dbReference type="SAM" id="MobiDB-lite"/>
    </source>
</evidence>
<dbReference type="PROSITE" id="PS50011">
    <property type="entry name" value="PROTEIN_KINASE_DOM"/>
    <property type="match status" value="1"/>
</dbReference>
<feature type="region of interest" description="Disordered" evidence="1">
    <location>
        <begin position="355"/>
        <end position="604"/>
    </location>
</feature>
<feature type="compositionally biased region" description="Basic and acidic residues" evidence="1">
    <location>
        <begin position="542"/>
        <end position="554"/>
    </location>
</feature>
<feature type="compositionally biased region" description="Basic and acidic residues" evidence="1">
    <location>
        <begin position="472"/>
        <end position="485"/>
    </location>
</feature>
<evidence type="ECO:0000313" key="4">
    <source>
        <dbReference type="Proteomes" id="UP001605036"/>
    </source>
</evidence>
<dbReference type="InterPro" id="IPR052751">
    <property type="entry name" value="Plant_MAPKKK"/>
</dbReference>
<name>A0ABD1Z5M0_9MARC</name>
<comment type="caution">
    <text evidence="3">The sequence shown here is derived from an EMBL/GenBank/DDBJ whole genome shotgun (WGS) entry which is preliminary data.</text>
</comment>
<accession>A0ABD1Z5M0</accession>
<evidence type="ECO:0000313" key="3">
    <source>
        <dbReference type="EMBL" id="KAL2642961.1"/>
    </source>
</evidence>
<gene>
    <name evidence="3" type="ORF">R1flu_010548</name>
</gene>
<feature type="compositionally biased region" description="Low complexity" evidence="1">
    <location>
        <begin position="388"/>
        <end position="397"/>
    </location>
</feature>
<proteinExistence type="predicted"/>
<dbReference type="SMART" id="SM00220">
    <property type="entry name" value="S_TKc"/>
    <property type="match status" value="1"/>
</dbReference>
<feature type="compositionally biased region" description="Basic and acidic residues" evidence="1">
    <location>
        <begin position="414"/>
        <end position="427"/>
    </location>
</feature>
<dbReference type="PANTHER" id="PTHR48011">
    <property type="entry name" value="CCR4-NOT TRANSCRIPTIONAL COMPLEX SUBUNIT CAF120-RELATED"/>
    <property type="match status" value="1"/>
</dbReference>
<protein>
    <recommendedName>
        <fullName evidence="2">Protein kinase domain-containing protein</fullName>
    </recommendedName>
</protein>
<sequence>MSASWIKCELLERSQAEVHLAVDTETGKLFVVKNCDCDDKRTTRDLLNEITIFLVLDTPRVVQYLGSSFSQEDGKRRLNLFLEYMPGGSLRRHISNLGGRLKETLIKTYTRAIVEALHHLHDKGIVHGDVKADNILVGINGIKLCDFGGSKLLNHDSHRAMRGTPPWMAPEVVAKLDQGFPSDIWSLGCTVLEMATGQDPWGNVISKTDFEPFSSLVKYPMIRATFPDPPGKILTTKGETRKQKPKKTPANDTSQNMNSFTEFELLPISDSQTCNTEEAQFTLGGTPAQRQENGDSPNMPLYGLPTVSKVGPRPLRVNATDANSNQEKQTSLWRRAGHMYTTEKSCDPQIRLFESEPLQIRDERTHLNTNRTASKRDKQTSAATPLQSSTTTRESTTQNNPTIRVIPRNLTDQYPHHPEPRKQHESWETETTDNTQAVTSSQQLYKQPSEIDGSPSNKHRLSTTSIPTPKTLHHDQSNRHLHENSDASSEAVPTPSPQQSSEVSFEEMRNAQEQEGFQRRETSHQTQVVSVSPPGSHASHILSDRSDPPAKLDTDSLDTDTWETDKKNSIHANPHSTPARENIHQRSLSSSETAPARIPPLFLF</sequence>
<feature type="compositionally biased region" description="Basic and acidic residues" evidence="1">
    <location>
        <begin position="506"/>
        <end position="523"/>
    </location>
</feature>
<dbReference type="InterPro" id="IPR000719">
    <property type="entry name" value="Prot_kinase_dom"/>
</dbReference>
<dbReference type="InterPro" id="IPR008271">
    <property type="entry name" value="Ser/Thr_kinase_AS"/>
</dbReference>
<dbReference type="InterPro" id="IPR011009">
    <property type="entry name" value="Kinase-like_dom_sf"/>
</dbReference>